<evidence type="ECO:0000313" key="5">
    <source>
        <dbReference type="Proteomes" id="UP001501637"/>
    </source>
</evidence>
<dbReference type="InterPro" id="IPR045010">
    <property type="entry name" value="MDR_fam"/>
</dbReference>
<reference evidence="5" key="1">
    <citation type="journal article" date="2019" name="Int. J. Syst. Evol. Microbiol.">
        <title>The Global Catalogue of Microorganisms (GCM) 10K type strain sequencing project: providing services to taxonomists for standard genome sequencing and annotation.</title>
        <authorList>
            <consortium name="The Broad Institute Genomics Platform"/>
            <consortium name="The Broad Institute Genome Sequencing Center for Infectious Disease"/>
            <person name="Wu L."/>
            <person name="Ma J."/>
        </authorList>
    </citation>
    <scope>NUCLEOTIDE SEQUENCE [LARGE SCALE GENOMIC DNA]</scope>
    <source>
        <strain evidence="5">JCM 9092</strain>
    </source>
</reference>
<feature type="domain" description="Enoyl reductase (ER)" evidence="3">
    <location>
        <begin position="26"/>
        <end position="340"/>
    </location>
</feature>
<dbReference type="PANTHER" id="PTHR43205:SF7">
    <property type="entry name" value="PROSTAGLANDIN REDUCTASE 1"/>
    <property type="match status" value="1"/>
</dbReference>
<organism evidence="4 5">
    <name type="scientific">Streptomyces rectiviolaceus</name>
    <dbReference type="NCBI Taxonomy" id="332591"/>
    <lineage>
        <taxon>Bacteria</taxon>
        <taxon>Bacillati</taxon>
        <taxon>Actinomycetota</taxon>
        <taxon>Actinomycetes</taxon>
        <taxon>Kitasatosporales</taxon>
        <taxon>Streptomycetaceae</taxon>
        <taxon>Streptomyces</taxon>
    </lineage>
</organism>
<dbReference type="SUPFAM" id="SSF50129">
    <property type="entry name" value="GroES-like"/>
    <property type="match status" value="1"/>
</dbReference>
<feature type="compositionally biased region" description="Low complexity" evidence="2">
    <location>
        <begin position="1"/>
        <end position="13"/>
    </location>
</feature>
<feature type="region of interest" description="Disordered" evidence="2">
    <location>
        <begin position="1"/>
        <end position="28"/>
    </location>
</feature>
<evidence type="ECO:0000259" key="3">
    <source>
        <dbReference type="SMART" id="SM00829"/>
    </source>
</evidence>
<proteinExistence type="predicted"/>
<dbReference type="InterPro" id="IPR013149">
    <property type="entry name" value="ADH-like_C"/>
</dbReference>
<dbReference type="InterPro" id="IPR020843">
    <property type="entry name" value="ER"/>
</dbReference>
<evidence type="ECO:0000256" key="1">
    <source>
        <dbReference type="ARBA" id="ARBA00023002"/>
    </source>
</evidence>
<dbReference type="SMART" id="SM00829">
    <property type="entry name" value="PKS_ER"/>
    <property type="match status" value="1"/>
</dbReference>
<dbReference type="PANTHER" id="PTHR43205">
    <property type="entry name" value="PROSTAGLANDIN REDUCTASE"/>
    <property type="match status" value="1"/>
</dbReference>
<accession>A0ABP6MTV7</accession>
<evidence type="ECO:0000313" key="4">
    <source>
        <dbReference type="EMBL" id="GAA3125866.1"/>
    </source>
</evidence>
<gene>
    <name evidence="4" type="ORF">GCM10010449_54170</name>
</gene>
<sequence length="350" mass="36039">MSSPTAFTTPTTSREIRLASRPTGEPTPADFELVTTAVPEPAEGQILVRNTWMSVDPYMRGRMNDVPSYIPPFALGAALEGSAVGEVVESRAENVPVGATVSHFLGWREYAVLDAATATVIDTTLAPASAYLGPLGTTGLTAYAALTRTAPVREGDVVFISAAAGAVGSVAGQLARELGASRVIGSAGGPAKTKKLLDTFGYDAAIDYRQGGIPEQLAQAAPDGIDVYLDSVGGDHLEAAVGAIRTGGRIALVGAISGYNNTAPAPGPDNLFRAATHEATLRGMLVSSHFDLFPEWIGKAAGLLADGTLRTEQTVVEGIEQAPDAFLGVLRGANTGKMLVRLGPGPILSA</sequence>
<evidence type="ECO:0000256" key="2">
    <source>
        <dbReference type="SAM" id="MobiDB-lite"/>
    </source>
</evidence>
<protein>
    <submittedName>
        <fullName evidence="4">NADP-dependent oxidoreductase</fullName>
    </submittedName>
</protein>
<dbReference type="Pfam" id="PF16884">
    <property type="entry name" value="ADH_N_2"/>
    <property type="match status" value="1"/>
</dbReference>
<dbReference type="InterPro" id="IPR041694">
    <property type="entry name" value="ADH_N_2"/>
</dbReference>
<dbReference type="Pfam" id="PF00107">
    <property type="entry name" value="ADH_zinc_N"/>
    <property type="match status" value="1"/>
</dbReference>
<dbReference type="Gene3D" id="3.90.180.10">
    <property type="entry name" value="Medium-chain alcohol dehydrogenases, catalytic domain"/>
    <property type="match status" value="1"/>
</dbReference>
<dbReference type="RefSeq" id="WP_344524922.1">
    <property type="nucleotide sequence ID" value="NZ_BAAAUG010000105.1"/>
</dbReference>
<dbReference type="InterPro" id="IPR011032">
    <property type="entry name" value="GroES-like_sf"/>
</dbReference>
<name>A0ABP6MTV7_9ACTN</name>
<dbReference type="Proteomes" id="UP001501637">
    <property type="component" value="Unassembled WGS sequence"/>
</dbReference>
<dbReference type="InterPro" id="IPR036291">
    <property type="entry name" value="NAD(P)-bd_dom_sf"/>
</dbReference>
<dbReference type="Gene3D" id="3.40.50.720">
    <property type="entry name" value="NAD(P)-binding Rossmann-like Domain"/>
    <property type="match status" value="1"/>
</dbReference>
<keyword evidence="1" id="KW-0560">Oxidoreductase</keyword>
<dbReference type="SUPFAM" id="SSF51735">
    <property type="entry name" value="NAD(P)-binding Rossmann-fold domains"/>
    <property type="match status" value="1"/>
</dbReference>
<comment type="caution">
    <text evidence="4">The sequence shown here is derived from an EMBL/GenBank/DDBJ whole genome shotgun (WGS) entry which is preliminary data.</text>
</comment>
<dbReference type="EMBL" id="BAAAUG010000105">
    <property type="protein sequence ID" value="GAA3125866.1"/>
    <property type="molecule type" value="Genomic_DNA"/>
</dbReference>
<keyword evidence="5" id="KW-1185">Reference proteome</keyword>
<dbReference type="CDD" id="cd05288">
    <property type="entry name" value="PGDH"/>
    <property type="match status" value="1"/>
</dbReference>